<dbReference type="RefSeq" id="WP_277606235.1">
    <property type="nucleotide sequence ID" value="NZ_JAUMJH010000023.1"/>
</dbReference>
<dbReference type="PANTHER" id="PTHR43540">
    <property type="entry name" value="PEROXYUREIDOACRYLATE/UREIDOACRYLATE AMIDOHYDROLASE-RELATED"/>
    <property type="match status" value="1"/>
</dbReference>
<dbReference type="Proteomes" id="UP001168902">
    <property type="component" value="Unassembled WGS sequence"/>
</dbReference>
<dbReference type="InterPro" id="IPR050272">
    <property type="entry name" value="Isochorismatase-like_hydrls"/>
</dbReference>
<dbReference type="InterPro" id="IPR036380">
    <property type="entry name" value="Isochorismatase-like_sf"/>
</dbReference>
<accession>A0ABT8UX52</accession>
<evidence type="ECO:0000313" key="3">
    <source>
        <dbReference type="EMBL" id="MDO3657625.1"/>
    </source>
</evidence>
<sequence length="188" mass="20215">MIIVDVQNAFVSGIDAVPESEQLIASISILLAKARSAHAPVIFLQNDGEMGALDEPYQSGWALFFPPLSNEFVVRKYEDNGFDGTLLQKILDELKVKSLVICGVLSEMCVTATARAALKLGYDVLLAHDAHATYNVPAGPGSNGVPAAMAARVAEWSLGDEIRICASVNEVAFKKAGHTYRLIENKVL</sequence>
<dbReference type="Gene3D" id="3.40.50.850">
    <property type="entry name" value="Isochorismatase-like"/>
    <property type="match status" value="1"/>
</dbReference>
<protein>
    <submittedName>
        <fullName evidence="3">Isochorismatase family protein</fullName>
    </submittedName>
</protein>
<reference evidence="3 4" key="1">
    <citation type="submission" date="2023-07" db="EMBL/GenBank/DDBJ databases">
        <title>A novel proteolytic Acinetobacter species.</title>
        <authorList>
            <person name="Nemec A."/>
            <person name="Radolfova-Krizova L."/>
        </authorList>
    </citation>
    <scope>NUCLEOTIDE SEQUENCE [LARGE SCALE GENOMIC DNA]</scope>
    <source>
        <strain evidence="3 4">NIPH 1865</strain>
    </source>
</reference>
<dbReference type="InterPro" id="IPR000868">
    <property type="entry name" value="Isochorismatase-like_dom"/>
</dbReference>
<keyword evidence="4" id="KW-1185">Reference proteome</keyword>
<gene>
    <name evidence="3" type="ORF">Q3V53_10505</name>
</gene>
<feature type="domain" description="Isochorismatase-like" evidence="2">
    <location>
        <begin position="2"/>
        <end position="136"/>
    </location>
</feature>
<evidence type="ECO:0000313" key="4">
    <source>
        <dbReference type="Proteomes" id="UP001168902"/>
    </source>
</evidence>
<keyword evidence="1" id="KW-0378">Hydrolase</keyword>
<evidence type="ECO:0000259" key="2">
    <source>
        <dbReference type="Pfam" id="PF00857"/>
    </source>
</evidence>
<proteinExistence type="predicted"/>
<name>A0ABT8UX52_9GAMM</name>
<comment type="caution">
    <text evidence="3">The sequence shown here is derived from an EMBL/GenBank/DDBJ whole genome shotgun (WGS) entry which is preliminary data.</text>
</comment>
<evidence type="ECO:0000256" key="1">
    <source>
        <dbReference type="ARBA" id="ARBA00022801"/>
    </source>
</evidence>
<dbReference type="Pfam" id="PF00857">
    <property type="entry name" value="Isochorismatase"/>
    <property type="match status" value="1"/>
</dbReference>
<dbReference type="PANTHER" id="PTHR43540:SF1">
    <property type="entry name" value="ISOCHORISMATASE HYDROLASE"/>
    <property type="match status" value="1"/>
</dbReference>
<dbReference type="EMBL" id="JAUMJH010000023">
    <property type="protein sequence ID" value="MDO3657625.1"/>
    <property type="molecule type" value="Genomic_DNA"/>
</dbReference>
<organism evidence="3 4">
    <name type="scientific">Acinetobacter genomosp. 15BJ</name>
    <dbReference type="NCBI Taxonomy" id="106651"/>
    <lineage>
        <taxon>Bacteria</taxon>
        <taxon>Pseudomonadati</taxon>
        <taxon>Pseudomonadota</taxon>
        <taxon>Gammaproteobacteria</taxon>
        <taxon>Moraxellales</taxon>
        <taxon>Moraxellaceae</taxon>
        <taxon>Acinetobacter</taxon>
    </lineage>
</organism>
<dbReference type="SUPFAM" id="SSF52499">
    <property type="entry name" value="Isochorismatase-like hydrolases"/>
    <property type="match status" value="1"/>
</dbReference>